<protein>
    <submittedName>
        <fullName evidence="2">Uncharacterized protein</fullName>
    </submittedName>
</protein>
<name>A0AAP0CH80_9ASTR</name>
<keyword evidence="1" id="KW-1133">Transmembrane helix</keyword>
<gene>
    <name evidence="2" type="ORF">SSX86_025080</name>
</gene>
<feature type="transmembrane region" description="Helical" evidence="1">
    <location>
        <begin position="57"/>
        <end position="77"/>
    </location>
</feature>
<feature type="transmembrane region" description="Helical" evidence="1">
    <location>
        <begin position="97"/>
        <end position="118"/>
    </location>
</feature>
<feature type="transmembrane region" description="Helical" evidence="1">
    <location>
        <begin position="124"/>
        <end position="143"/>
    </location>
</feature>
<evidence type="ECO:0000313" key="3">
    <source>
        <dbReference type="Proteomes" id="UP001408789"/>
    </source>
</evidence>
<evidence type="ECO:0000313" key="2">
    <source>
        <dbReference type="EMBL" id="KAK9054005.1"/>
    </source>
</evidence>
<keyword evidence="1" id="KW-0472">Membrane</keyword>
<proteinExistence type="predicted"/>
<keyword evidence="3" id="KW-1185">Reference proteome</keyword>
<reference evidence="2 3" key="1">
    <citation type="submission" date="2024-04" db="EMBL/GenBank/DDBJ databases">
        <title>The reference genome of an endangered Asteraceae, Deinandra increscens subsp. villosa, native to the Central Coast of California.</title>
        <authorList>
            <person name="Guilliams M."/>
            <person name="Hasenstab-Lehman K."/>
            <person name="Meyer R."/>
            <person name="Mcevoy S."/>
        </authorList>
    </citation>
    <scope>NUCLEOTIDE SEQUENCE [LARGE SCALE GENOMIC DNA]</scope>
    <source>
        <tissue evidence="2">Leaf</tissue>
    </source>
</reference>
<evidence type="ECO:0000256" key="1">
    <source>
        <dbReference type="SAM" id="Phobius"/>
    </source>
</evidence>
<keyword evidence="1" id="KW-0812">Transmembrane</keyword>
<feature type="transmembrane region" description="Helical" evidence="1">
    <location>
        <begin position="33"/>
        <end position="51"/>
    </location>
</feature>
<organism evidence="2 3">
    <name type="scientific">Deinandra increscens subsp. villosa</name>
    <dbReference type="NCBI Taxonomy" id="3103831"/>
    <lineage>
        <taxon>Eukaryota</taxon>
        <taxon>Viridiplantae</taxon>
        <taxon>Streptophyta</taxon>
        <taxon>Embryophyta</taxon>
        <taxon>Tracheophyta</taxon>
        <taxon>Spermatophyta</taxon>
        <taxon>Magnoliopsida</taxon>
        <taxon>eudicotyledons</taxon>
        <taxon>Gunneridae</taxon>
        <taxon>Pentapetalae</taxon>
        <taxon>asterids</taxon>
        <taxon>campanulids</taxon>
        <taxon>Asterales</taxon>
        <taxon>Asteraceae</taxon>
        <taxon>Asteroideae</taxon>
        <taxon>Heliantheae alliance</taxon>
        <taxon>Madieae</taxon>
        <taxon>Madiinae</taxon>
        <taxon>Deinandra</taxon>
    </lineage>
</organism>
<sequence length="176" mass="20289">MAVTVTKLPNKINHNLGTDCAIHVNPDNKARMFPYYLLIMVPNIIVAFARAFRTNDYSMAVFNLLVFSVFALVDWCLPRYLSMPKHEKSSQKLLLKLTMWFLYVMISFGYVYLFSYFFSLRITVALYAAVSVSCAVLLYAFIIPDVVKDWKIWSSEECRSLDVGKSNHAYLVVEKV</sequence>
<comment type="caution">
    <text evidence="2">The sequence shown here is derived from an EMBL/GenBank/DDBJ whole genome shotgun (WGS) entry which is preliminary data.</text>
</comment>
<dbReference type="EMBL" id="JBCNJP010000025">
    <property type="protein sequence ID" value="KAK9054005.1"/>
    <property type="molecule type" value="Genomic_DNA"/>
</dbReference>
<dbReference type="Proteomes" id="UP001408789">
    <property type="component" value="Unassembled WGS sequence"/>
</dbReference>
<dbReference type="AlphaFoldDB" id="A0AAP0CH80"/>
<accession>A0AAP0CH80</accession>